<feature type="transmembrane region" description="Helical" evidence="6">
    <location>
        <begin position="171"/>
        <end position="193"/>
    </location>
</feature>
<dbReference type="InterPro" id="IPR011701">
    <property type="entry name" value="MFS"/>
</dbReference>
<dbReference type="GO" id="GO:0022857">
    <property type="term" value="F:transmembrane transporter activity"/>
    <property type="evidence" value="ECO:0007669"/>
    <property type="project" value="InterPro"/>
</dbReference>
<dbReference type="Pfam" id="PF07690">
    <property type="entry name" value="MFS_1"/>
    <property type="match status" value="1"/>
</dbReference>
<dbReference type="Proteomes" id="UP001310594">
    <property type="component" value="Unassembled WGS sequence"/>
</dbReference>
<dbReference type="Gene3D" id="1.20.1250.20">
    <property type="entry name" value="MFS general substrate transporter like domains"/>
    <property type="match status" value="1"/>
</dbReference>
<feature type="transmembrane region" description="Helical" evidence="6">
    <location>
        <begin position="336"/>
        <end position="362"/>
    </location>
</feature>
<proteinExistence type="predicted"/>
<feature type="region of interest" description="Disordered" evidence="5">
    <location>
        <begin position="14"/>
        <end position="42"/>
    </location>
</feature>
<dbReference type="AlphaFoldDB" id="A0AAN7WDH9"/>
<feature type="domain" description="Major facilitator superfamily (MFS) profile" evidence="7">
    <location>
        <begin position="80"/>
        <end position="529"/>
    </location>
</feature>
<gene>
    <name evidence="8" type="ORF">LTR97_004192</name>
</gene>
<dbReference type="SUPFAM" id="SSF103473">
    <property type="entry name" value="MFS general substrate transporter"/>
    <property type="match status" value="1"/>
</dbReference>
<feature type="transmembrane region" description="Helical" evidence="6">
    <location>
        <begin position="440"/>
        <end position="466"/>
    </location>
</feature>
<evidence type="ECO:0000256" key="3">
    <source>
        <dbReference type="ARBA" id="ARBA00022989"/>
    </source>
</evidence>
<dbReference type="PANTHER" id="PTHR23502">
    <property type="entry name" value="MAJOR FACILITATOR SUPERFAMILY"/>
    <property type="match status" value="1"/>
</dbReference>
<feature type="transmembrane region" description="Helical" evidence="6">
    <location>
        <begin position="413"/>
        <end position="433"/>
    </location>
</feature>
<organism evidence="8 9">
    <name type="scientific">Elasticomyces elasticus</name>
    <dbReference type="NCBI Taxonomy" id="574655"/>
    <lineage>
        <taxon>Eukaryota</taxon>
        <taxon>Fungi</taxon>
        <taxon>Dikarya</taxon>
        <taxon>Ascomycota</taxon>
        <taxon>Pezizomycotina</taxon>
        <taxon>Dothideomycetes</taxon>
        <taxon>Dothideomycetidae</taxon>
        <taxon>Mycosphaerellales</taxon>
        <taxon>Teratosphaeriaceae</taxon>
        <taxon>Elasticomyces</taxon>
    </lineage>
</organism>
<keyword evidence="2 6" id="KW-0812">Transmembrane</keyword>
<dbReference type="PROSITE" id="PS50850">
    <property type="entry name" value="MFS"/>
    <property type="match status" value="1"/>
</dbReference>
<dbReference type="InterPro" id="IPR036259">
    <property type="entry name" value="MFS_trans_sf"/>
</dbReference>
<comment type="caution">
    <text evidence="8">The sequence shown here is derived from an EMBL/GenBank/DDBJ whole genome shotgun (WGS) entry which is preliminary data.</text>
</comment>
<feature type="transmembrane region" description="Helical" evidence="6">
    <location>
        <begin position="114"/>
        <end position="137"/>
    </location>
</feature>
<dbReference type="EMBL" id="JAVRQU010000005">
    <property type="protein sequence ID" value="KAK5703243.1"/>
    <property type="molecule type" value="Genomic_DNA"/>
</dbReference>
<protein>
    <recommendedName>
        <fullName evidence="7">Major facilitator superfamily (MFS) profile domain-containing protein</fullName>
    </recommendedName>
</protein>
<feature type="transmembrane region" description="Helical" evidence="6">
    <location>
        <begin position="374"/>
        <end position="393"/>
    </location>
</feature>
<dbReference type="GO" id="GO:0005886">
    <property type="term" value="C:plasma membrane"/>
    <property type="evidence" value="ECO:0007669"/>
    <property type="project" value="TreeGrafter"/>
</dbReference>
<evidence type="ECO:0000256" key="4">
    <source>
        <dbReference type="ARBA" id="ARBA00023136"/>
    </source>
</evidence>
<accession>A0AAN7WDH9</accession>
<evidence type="ECO:0000256" key="1">
    <source>
        <dbReference type="ARBA" id="ARBA00004141"/>
    </source>
</evidence>
<feature type="transmembrane region" description="Helical" evidence="6">
    <location>
        <begin position="234"/>
        <end position="254"/>
    </location>
</feature>
<evidence type="ECO:0000256" key="6">
    <source>
        <dbReference type="SAM" id="Phobius"/>
    </source>
</evidence>
<dbReference type="PANTHER" id="PTHR23502:SF134">
    <property type="entry name" value="MAJOR FACILITATOR SUPERFAMILY (MFS) PROFILE DOMAIN-CONTAINING PROTEIN-RELATED"/>
    <property type="match status" value="1"/>
</dbReference>
<sequence length="529" mass="58121">MRFFSVTRSVSRFAESHPSSNRQAQTEEKLQPERTESSQHSHHGFEYVDLQFDLPRLAQYPGIALHSSPLSWSMKRKILVLATPFMAALLAAYSAGAYGMAAPALQAQWHISSVVVNVGITLFVLGFAFAPIILALISELYGRYWVFLGAGVVSLLGTLGCAFTDSLPGMLVSRFITGCGASVFATLTGGVVGDLFRREDRNTPMALYSLAIIMGTGVGPLVSGAVAGHMKWRWVFYLQAILIGLTTIGLGLTFQETRANVLLERNCRALNVHLAQSEHHDPQTQPTASNSIECQYKRQESCRVRFRVPALEQSSLAAIIWRSFKFPLRLLFTESIVFWFSAWVSFAWAILYMQFASISLVYRSIYSFDSTQVGGVYAAVVVGSILGAAMSIAQDYTCRRYWPAASTRPQSRLYLACVATLLLPAGLFMFGFTSRASTHWIVPTTAIGMFIAGIFVIYLAVFNYLVDAYGAYASSALAAQTMFERLGYQGAGCLLGGVGLVLCLVPWMLCLYGDAIRRRSVLVQKMDVG</sequence>
<dbReference type="InterPro" id="IPR020846">
    <property type="entry name" value="MFS_dom"/>
</dbReference>
<evidence type="ECO:0000256" key="2">
    <source>
        <dbReference type="ARBA" id="ARBA00022692"/>
    </source>
</evidence>
<comment type="subcellular location">
    <subcellularLocation>
        <location evidence="1">Membrane</location>
        <topology evidence="1">Multi-pass membrane protein</topology>
    </subcellularLocation>
</comment>
<evidence type="ECO:0000256" key="5">
    <source>
        <dbReference type="SAM" id="MobiDB-lite"/>
    </source>
</evidence>
<reference evidence="8" key="1">
    <citation type="submission" date="2023-08" db="EMBL/GenBank/DDBJ databases">
        <title>Black Yeasts Isolated from many extreme environments.</title>
        <authorList>
            <person name="Coleine C."/>
            <person name="Stajich J.E."/>
            <person name="Selbmann L."/>
        </authorList>
    </citation>
    <scope>NUCLEOTIDE SEQUENCE</scope>
    <source>
        <strain evidence="8">CCFEE 5810</strain>
    </source>
</reference>
<evidence type="ECO:0000259" key="7">
    <source>
        <dbReference type="PROSITE" id="PS50850"/>
    </source>
</evidence>
<feature type="transmembrane region" description="Helical" evidence="6">
    <location>
        <begin position="205"/>
        <end position="228"/>
    </location>
</feature>
<feature type="transmembrane region" description="Helical" evidence="6">
    <location>
        <begin position="144"/>
        <end position="165"/>
    </location>
</feature>
<feature type="transmembrane region" description="Helical" evidence="6">
    <location>
        <begin position="78"/>
        <end position="102"/>
    </location>
</feature>
<keyword evidence="4 6" id="KW-0472">Membrane</keyword>
<feature type="transmembrane region" description="Helical" evidence="6">
    <location>
        <begin position="486"/>
        <end position="512"/>
    </location>
</feature>
<keyword evidence="3 6" id="KW-1133">Transmembrane helix</keyword>
<name>A0AAN7WDH9_9PEZI</name>
<dbReference type="PRINTS" id="PR01036">
    <property type="entry name" value="TCRTETB"/>
</dbReference>
<evidence type="ECO:0000313" key="8">
    <source>
        <dbReference type="EMBL" id="KAK5703243.1"/>
    </source>
</evidence>
<feature type="compositionally biased region" description="Basic and acidic residues" evidence="5">
    <location>
        <begin position="25"/>
        <end position="42"/>
    </location>
</feature>
<evidence type="ECO:0000313" key="9">
    <source>
        <dbReference type="Proteomes" id="UP001310594"/>
    </source>
</evidence>